<keyword evidence="7" id="KW-1185">Reference proteome</keyword>
<proteinExistence type="predicted"/>
<dbReference type="GO" id="GO:0008726">
    <property type="term" value="F:alkanesulfonate monooxygenase activity"/>
    <property type="evidence" value="ECO:0007669"/>
    <property type="project" value="TreeGrafter"/>
</dbReference>
<gene>
    <name evidence="6" type="ORF">FOE78_05980</name>
</gene>
<dbReference type="GO" id="GO:0046306">
    <property type="term" value="P:alkanesulfonate catabolic process"/>
    <property type="evidence" value="ECO:0007669"/>
    <property type="project" value="TreeGrafter"/>
</dbReference>
<name>A0A516PWG0_9ACTN</name>
<dbReference type="InterPro" id="IPR050172">
    <property type="entry name" value="SsuD_RutA_monooxygenase"/>
</dbReference>
<dbReference type="Pfam" id="PF00296">
    <property type="entry name" value="Bac_luciferase"/>
    <property type="match status" value="1"/>
</dbReference>
<keyword evidence="2" id="KW-0288">FMN</keyword>
<sequence>MKYGIVTSAGTVRDYVTMAREAEAGGWDGVFVWDDICVGPIPTYDPWVALGAMAVSTERITLGSMVFSLARRRPWKVARETLTLDILSAGRLVLPVGFGGEWDGGYSRVNTDEPGRRERREKLDECLAILDLAWTGESFDYDGKHYQAKELVFRPRPVQRPRIPVWTVGAWPHDRSLARSARWDGVITADRSPGAGEYDVVQPAAVAKIRDWMLDRRGSLDGFDVIAEGTTDGSDPDAAAAHVAPYREAGATWWIESHWDDEITADFLLNRIRQGPPR</sequence>
<keyword evidence="1" id="KW-0285">Flavoprotein</keyword>
<dbReference type="KEGG" id="mik:FOE78_05980"/>
<dbReference type="EMBL" id="CP041692">
    <property type="protein sequence ID" value="QDP95513.1"/>
    <property type="molecule type" value="Genomic_DNA"/>
</dbReference>
<evidence type="ECO:0000256" key="1">
    <source>
        <dbReference type="ARBA" id="ARBA00022630"/>
    </source>
</evidence>
<dbReference type="AlphaFoldDB" id="A0A516PWG0"/>
<keyword evidence="3" id="KW-0560">Oxidoreductase</keyword>
<evidence type="ECO:0000313" key="6">
    <source>
        <dbReference type="EMBL" id="QDP95513.1"/>
    </source>
</evidence>
<dbReference type="RefSeq" id="WP_143985483.1">
    <property type="nucleotide sequence ID" value="NZ_CP041692.1"/>
</dbReference>
<dbReference type="InterPro" id="IPR036661">
    <property type="entry name" value="Luciferase-like_sf"/>
</dbReference>
<feature type="domain" description="Luciferase-like" evidence="5">
    <location>
        <begin position="9"/>
        <end position="178"/>
    </location>
</feature>
<evidence type="ECO:0000313" key="7">
    <source>
        <dbReference type="Proteomes" id="UP000319263"/>
    </source>
</evidence>
<dbReference type="SUPFAM" id="SSF51679">
    <property type="entry name" value="Bacterial luciferase-like"/>
    <property type="match status" value="1"/>
</dbReference>
<dbReference type="OrthoDB" id="5175259at2"/>
<dbReference type="Proteomes" id="UP000319263">
    <property type="component" value="Chromosome"/>
</dbReference>
<dbReference type="InterPro" id="IPR011251">
    <property type="entry name" value="Luciferase-like_dom"/>
</dbReference>
<evidence type="ECO:0000256" key="3">
    <source>
        <dbReference type="ARBA" id="ARBA00023002"/>
    </source>
</evidence>
<accession>A0A516PWG0</accession>
<evidence type="ECO:0000256" key="2">
    <source>
        <dbReference type="ARBA" id="ARBA00022643"/>
    </source>
</evidence>
<dbReference type="PANTHER" id="PTHR42847:SF4">
    <property type="entry name" value="ALKANESULFONATE MONOOXYGENASE-RELATED"/>
    <property type="match status" value="1"/>
</dbReference>
<reference evidence="6 7" key="1">
    <citation type="submission" date="2019-07" db="EMBL/GenBank/DDBJ databases">
        <title>Microlunatus dokdonensis sp. nov. isolated from the rhizospheric soil of the wild plant Elymus tsukushiensis.</title>
        <authorList>
            <person name="Ghim S.-Y."/>
            <person name="Hwang Y.-J."/>
            <person name="Son J.-S."/>
            <person name="Shin J.-H."/>
        </authorList>
    </citation>
    <scope>NUCLEOTIDE SEQUENCE [LARGE SCALE GENOMIC DNA]</scope>
    <source>
        <strain evidence="6 7">KUDC0627</strain>
    </source>
</reference>
<evidence type="ECO:0000259" key="5">
    <source>
        <dbReference type="Pfam" id="PF00296"/>
    </source>
</evidence>
<keyword evidence="4" id="KW-0503">Monooxygenase</keyword>
<evidence type="ECO:0000256" key="4">
    <source>
        <dbReference type="ARBA" id="ARBA00023033"/>
    </source>
</evidence>
<protein>
    <submittedName>
        <fullName evidence="6">LLM class flavin-dependent oxidoreductase</fullName>
    </submittedName>
</protein>
<dbReference type="PANTHER" id="PTHR42847">
    <property type="entry name" value="ALKANESULFONATE MONOOXYGENASE"/>
    <property type="match status" value="1"/>
</dbReference>
<organism evidence="6 7">
    <name type="scientific">Microlunatus elymi</name>
    <dbReference type="NCBI Taxonomy" id="2596828"/>
    <lineage>
        <taxon>Bacteria</taxon>
        <taxon>Bacillati</taxon>
        <taxon>Actinomycetota</taxon>
        <taxon>Actinomycetes</taxon>
        <taxon>Propionibacteriales</taxon>
        <taxon>Propionibacteriaceae</taxon>
        <taxon>Microlunatus</taxon>
    </lineage>
</organism>
<dbReference type="Gene3D" id="3.20.20.30">
    <property type="entry name" value="Luciferase-like domain"/>
    <property type="match status" value="1"/>
</dbReference>